<keyword evidence="2" id="KW-0732">Signal</keyword>
<dbReference type="EMBL" id="JAQGEF010000007">
    <property type="protein sequence ID" value="MDA3614621.1"/>
    <property type="molecule type" value="Genomic_DNA"/>
</dbReference>
<sequence length="478" mass="53383">MMKNNKIIIAAFSGLLLLSACNIPVLVQKTPDLSPLPKQFNGISDSTNSGTLKWQQYFNDPALENLINVALSNNQELNIVLREIEIANNEAYARKGEYKPFVTGGVGLGAEKRSKNTPLGALEEHIDIKEGKKNPEPLPDALLGLNATWEVDIWKKLRNAQKSAQIKYLSTIEGKNFMVTNLIAEIANSYYELVSLDEQLAIVNKNIGILNNAFDVIKVQKEATRVTELAVRKFEAEVLKAKSLQFELKQQIVETENKINFLAGRYPQHIERSNKAYNESLPEFLKPGLPSQLLANRPDIKQAELDLEANKLDVLVAKAQFYPSLGINAKLGLQAFNPAYLVKIPASLLYGLSGDLIAPLINKNAIKANYLNANNRQIQAVYNYERSILNGYIEVANQLSRTENLAKSYELKASQVKTLNASYDLSNELFRNARADYMEVLMTQRDALDAQFELVETRKKQLNAMVDLFHALGGGNSK</sequence>
<dbReference type="Pfam" id="PF02321">
    <property type="entry name" value="OEP"/>
    <property type="match status" value="2"/>
</dbReference>
<feature type="chain" id="PRO_5044993481" evidence="2">
    <location>
        <begin position="23"/>
        <end position="478"/>
    </location>
</feature>
<keyword evidence="2" id="KW-1134">Transmembrane beta strand</keyword>
<evidence type="ECO:0000313" key="4">
    <source>
        <dbReference type="Proteomes" id="UP001210231"/>
    </source>
</evidence>
<feature type="signal peptide" evidence="2">
    <location>
        <begin position="1"/>
        <end position="22"/>
    </location>
</feature>
<keyword evidence="2" id="KW-0564">Palmitate</keyword>
<name>A0ABT4UIF9_9BACT</name>
<evidence type="ECO:0000313" key="3">
    <source>
        <dbReference type="EMBL" id="MDA3614621.1"/>
    </source>
</evidence>
<dbReference type="InterPro" id="IPR003423">
    <property type="entry name" value="OMP_efflux"/>
</dbReference>
<dbReference type="Gene3D" id="1.20.1600.10">
    <property type="entry name" value="Outer membrane efflux proteins (OEP)"/>
    <property type="match status" value="1"/>
</dbReference>
<evidence type="ECO:0000256" key="2">
    <source>
        <dbReference type="RuleBase" id="RU362097"/>
    </source>
</evidence>
<reference evidence="3 4" key="1">
    <citation type="submission" date="2022-12" db="EMBL/GenBank/DDBJ databases">
        <title>Chitinophagaceae gen. sp. nov., a new member of the family Chitinophagaceae, isolated from soil in a chemical factory.</title>
        <authorList>
            <person name="Ke Z."/>
        </authorList>
    </citation>
    <scope>NUCLEOTIDE SEQUENCE [LARGE SCALE GENOMIC DNA]</scope>
    <source>
        <strain evidence="3 4">LY-5</strain>
    </source>
</reference>
<dbReference type="PANTHER" id="PTHR30203">
    <property type="entry name" value="OUTER MEMBRANE CATION EFFLUX PROTEIN"/>
    <property type="match status" value="1"/>
</dbReference>
<keyword evidence="2" id="KW-0449">Lipoprotein</keyword>
<gene>
    <name evidence="3" type="ORF">O3P16_07360</name>
</gene>
<dbReference type="PANTHER" id="PTHR30203:SF30">
    <property type="entry name" value="OUTER MEMBRANE PROTEIN-RELATED"/>
    <property type="match status" value="1"/>
</dbReference>
<comment type="similarity">
    <text evidence="1 2">Belongs to the outer membrane factor (OMF) (TC 1.B.17) family.</text>
</comment>
<dbReference type="RefSeq" id="WP_407030947.1">
    <property type="nucleotide sequence ID" value="NZ_JAQGEF010000007.1"/>
</dbReference>
<dbReference type="NCBIfam" id="TIGR01845">
    <property type="entry name" value="outer_NodT"/>
    <property type="match status" value="1"/>
</dbReference>
<dbReference type="SUPFAM" id="SSF56954">
    <property type="entry name" value="Outer membrane efflux proteins (OEP)"/>
    <property type="match status" value="1"/>
</dbReference>
<dbReference type="Gene3D" id="2.20.200.10">
    <property type="entry name" value="Outer membrane efflux proteins (OEP)"/>
    <property type="match status" value="1"/>
</dbReference>
<comment type="caution">
    <text evidence="3">The sequence shown here is derived from an EMBL/GenBank/DDBJ whole genome shotgun (WGS) entry which is preliminary data.</text>
</comment>
<accession>A0ABT4UIF9</accession>
<protein>
    <submittedName>
        <fullName evidence="3">Efflux transporter outer membrane subunit</fullName>
    </submittedName>
</protein>
<evidence type="ECO:0000256" key="1">
    <source>
        <dbReference type="ARBA" id="ARBA00007613"/>
    </source>
</evidence>
<keyword evidence="4" id="KW-1185">Reference proteome</keyword>
<organism evidence="3 4">
    <name type="scientific">Polluticaenibacter yanchengensis</name>
    <dbReference type="NCBI Taxonomy" id="3014562"/>
    <lineage>
        <taxon>Bacteria</taxon>
        <taxon>Pseudomonadati</taxon>
        <taxon>Bacteroidota</taxon>
        <taxon>Chitinophagia</taxon>
        <taxon>Chitinophagales</taxon>
        <taxon>Chitinophagaceae</taxon>
        <taxon>Polluticaenibacter</taxon>
    </lineage>
</organism>
<dbReference type="PROSITE" id="PS51257">
    <property type="entry name" value="PROKAR_LIPOPROTEIN"/>
    <property type="match status" value="1"/>
</dbReference>
<dbReference type="Proteomes" id="UP001210231">
    <property type="component" value="Unassembled WGS sequence"/>
</dbReference>
<keyword evidence="2" id="KW-0812">Transmembrane</keyword>
<proteinExistence type="inferred from homology"/>
<dbReference type="InterPro" id="IPR010131">
    <property type="entry name" value="MdtP/NodT-like"/>
</dbReference>
<comment type="subcellular location">
    <subcellularLocation>
        <location evidence="2">Cell membrane</location>
        <topology evidence="2">Lipid-anchor</topology>
    </subcellularLocation>
</comment>
<keyword evidence="2" id="KW-0472">Membrane</keyword>